<evidence type="ECO:0000256" key="2">
    <source>
        <dbReference type="ARBA" id="ARBA00022448"/>
    </source>
</evidence>
<dbReference type="Proteomes" id="UP000002931">
    <property type="component" value="Unassembled WGS sequence"/>
</dbReference>
<dbReference type="GO" id="GO:0005506">
    <property type="term" value="F:iron ion binding"/>
    <property type="evidence" value="ECO:0007669"/>
    <property type="project" value="InterPro"/>
</dbReference>
<dbReference type="STRING" id="314271.RB2654_12714"/>
<evidence type="ECO:0000256" key="7">
    <source>
        <dbReference type="ARBA" id="ARBA00023004"/>
    </source>
</evidence>
<dbReference type="AlphaFoldDB" id="A3VCR3"/>
<name>A3VCR3_9RHOB</name>
<evidence type="ECO:0000313" key="12">
    <source>
        <dbReference type="Proteomes" id="UP000002931"/>
    </source>
</evidence>
<evidence type="ECO:0000256" key="6">
    <source>
        <dbReference type="ARBA" id="ARBA00022982"/>
    </source>
</evidence>
<organism evidence="11 12">
    <name type="scientific">Maritimibacter alkaliphilus HTCC2654</name>
    <dbReference type="NCBI Taxonomy" id="314271"/>
    <lineage>
        <taxon>Bacteria</taxon>
        <taxon>Pseudomonadati</taxon>
        <taxon>Pseudomonadota</taxon>
        <taxon>Alphaproteobacteria</taxon>
        <taxon>Rhodobacterales</taxon>
        <taxon>Roseobacteraceae</taxon>
        <taxon>Maritimibacter</taxon>
    </lineage>
</organism>
<dbReference type="OrthoDB" id="9811281at2"/>
<feature type="domain" description="Cytochrome c" evidence="10">
    <location>
        <begin position="26"/>
        <end position="128"/>
    </location>
</feature>
<evidence type="ECO:0000256" key="8">
    <source>
        <dbReference type="PROSITE-ProRule" id="PRU00433"/>
    </source>
</evidence>
<reference evidence="11 12" key="1">
    <citation type="journal article" date="2010" name="J. Bacteriol.">
        <title>Genome sequences of Pelagibaca bermudensis HTCC2601T and Maritimibacter alkaliphilus HTCC2654T, the type strains of two marine Roseobacter genera.</title>
        <authorList>
            <person name="Thrash J.C."/>
            <person name="Cho J.C."/>
            <person name="Ferriera S."/>
            <person name="Johnson J."/>
            <person name="Vergin K.L."/>
            <person name="Giovannoni S.J."/>
        </authorList>
    </citation>
    <scope>NUCLEOTIDE SEQUENCE [LARGE SCALE GENOMIC DNA]</scope>
    <source>
        <strain evidence="11 12">HTCC2654</strain>
    </source>
</reference>
<dbReference type="PRINTS" id="PR00605">
    <property type="entry name" value="CYTCHROMECIC"/>
</dbReference>
<dbReference type="GO" id="GO:0020037">
    <property type="term" value="F:heme binding"/>
    <property type="evidence" value="ECO:0007669"/>
    <property type="project" value="InterPro"/>
</dbReference>
<evidence type="ECO:0000313" key="11">
    <source>
        <dbReference type="EMBL" id="EAQ13934.1"/>
    </source>
</evidence>
<comment type="caution">
    <text evidence="11">The sequence shown here is derived from an EMBL/GenBank/DDBJ whole genome shotgun (WGS) entry which is preliminary data.</text>
</comment>
<accession>A3VCR3</accession>
<comment type="cofactor">
    <cofactor evidence="1">
        <name>heme c</name>
        <dbReference type="ChEBI" id="CHEBI:61717"/>
    </cofactor>
</comment>
<keyword evidence="4" id="KW-0679">Respiratory chain</keyword>
<dbReference type="PANTHER" id="PTHR35008">
    <property type="entry name" value="BLL4482 PROTEIN-RELATED"/>
    <property type="match status" value="1"/>
</dbReference>
<dbReference type="InterPro" id="IPR008168">
    <property type="entry name" value="Cyt_C_IC"/>
</dbReference>
<feature type="chain" id="PRO_5002662120" evidence="9">
    <location>
        <begin position="20"/>
        <end position="145"/>
    </location>
</feature>
<evidence type="ECO:0000256" key="5">
    <source>
        <dbReference type="ARBA" id="ARBA00022723"/>
    </source>
</evidence>
<dbReference type="RefSeq" id="WP_008332192.1">
    <property type="nucleotide sequence ID" value="NZ_CH902578.1"/>
</dbReference>
<evidence type="ECO:0000259" key="10">
    <source>
        <dbReference type="PROSITE" id="PS51007"/>
    </source>
</evidence>
<dbReference type="EMBL" id="AAMT01000003">
    <property type="protein sequence ID" value="EAQ13934.1"/>
    <property type="molecule type" value="Genomic_DNA"/>
</dbReference>
<keyword evidence="7 8" id="KW-0408">Iron</keyword>
<evidence type="ECO:0000256" key="9">
    <source>
        <dbReference type="SAM" id="SignalP"/>
    </source>
</evidence>
<dbReference type="SUPFAM" id="SSF46626">
    <property type="entry name" value="Cytochrome c"/>
    <property type="match status" value="1"/>
</dbReference>
<dbReference type="PROSITE" id="PS51007">
    <property type="entry name" value="CYTC"/>
    <property type="match status" value="1"/>
</dbReference>
<evidence type="ECO:0000256" key="1">
    <source>
        <dbReference type="ARBA" id="ARBA00001926"/>
    </source>
</evidence>
<dbReference type="Gene3D" id="1.10.760.10">
    <property type="entry name" value="Cytochrome c-like domain"/>
    <property type="match status" value="1"/>
</dbReference>
<proteinExistence type="predicted"/>
<evidence type="ECO:0000256" key="3">
    <source>
        <dbReference type="ARBA" id="ARBA00022617"/>
    </source>
</evidence>
<dbReference type="eggNOG" id="COG2010">
    <property type="taxonomic scope" value="Bacteria"/>
</dbReference>
<keyword evidence="5 8" id="KW-0479">Metal-binding</keyword>
<keyword evidence="9" id="KW-0732">Signal</keyword>
<protein>
    <submittedName>
        <fullName evidence="11">Cytochrome c family protein</fullName>
    </submittedName>
</protein>
<dbReference type="GO" id="GO:0009055">
    <property type="term" value="F:electron transfer activity"/>
    <property type="evidence" value="ECO:0007669"/>
    <property type="project" value="InterPro"/>
</dbReference>
<keyword evidence="2" id="KW-0813">Transport</keyword>
<dbReference type="InterPro" id="IPR051459">
    <property type="entry name" value="Cytochrome_c-type_DH"/>
</dbReference>
<dbReference type="InterPro" id="IPR009056">
    <property type="entry name" value="Cyt_c-like_dom"/>
</dbReference>
<keyword evidence="6" id="KW-0249">Electron transport</keyword>
<dbReference type="PANTHER" id="PTHR35008:SF4">
    <property type="entry name" value="BLL4482 PROTEIN"/>
    <property type="match status" value="1"/>
</dbReference>
<dbReference type="InterPro" id="IPR036909">
    <property type="entry name" value="Cyt_c-like_dom_sf"/>
</dbReference>
<dbReference type="Pfam" id="PF00034">
    <property type="entry name" value="Cytochrom_C"/>
    <property type="match status" value="1"/>
</dbReference>
<keyword evidence="12" id="KW-1185">Reference proteome</keyword>
<keyword evidence="3 8" id="KW-0349">Heme</keyword>
<feature type="signal peptide" evidence="9">
    <location>
        <begin position="1"/>
        <end position="19"/>
    </location>
</feature>
<dbReference type="HOGENOM" id="CLU_127672_0_0_5"/>
<gene>
    <name evidence="11" type="ORF">RB2654_12714</name>
</gene>
<evidence type="ECO:0000256" key="4">
    <source>
        <dbReference type="ARBA" id="ARBA00022660"/>
    </source>
</evidence>
<sequence>MKPLLIACVASVIPFAALADHVLGGADIANGEAVYAETCASCHGARLEGQPDWQSPGPDGVMPAPPHDETGHTWHHDSQLLFDYTKFGGQAALEARGVKGFTSGMPAFEEVLSDAEIRDVLGFIRSTWPDRVQEVQDMRSHQSGG</sequence>